<dbReference type="InterPro" id="IPR027417">
    <property type="entry name" value="P-loop_NTPase"/>
</dbReference>
<dbReference type="PANTHER" id="PTHR41930">
    <property type="entry name" value="UPF0200 PROTEIN MJ1399"/>
    <property type="match status" value="1"/>
</dbReference>
<evidence type="ECO:0000313" key="1">
    <source>
        <dbReference type="EMBL" id="PIU69367.1"/>
    </source>
</evidence>
<sequence length="207" mass="23481">MSGDNLKYIIGIVGPLACGKGLVADYLVTHYGFVTFSLSFIVHQEVKNRGLSPTTRGLLQDTGDDLRQKYGGDILAKRSINFLEQEGSHRVVLEGIRNPGEVIYLKTLPNFVLMAVEADRSLRYQRLIERNKPWDPKDWQGFLKIDERDLGKGQVADGQQVGKCIEIADYSISNNKDVKSLYDEVEKVIDEIVVDRPHFKEIFHKTE</sequence>
<organism evidence="1 2">
    <name type="scientific">candidate division WWE3 bacterium CG06_land_8_20_14_3_00_42_16</name>
    <dbReference type="NCBI Taxonomy" id="1975083"/>
    <lineage>
        <taxon>Bacteria</taxon>
        <taxon>Katanobacteria</taxon>
    </lineage>
</organism>
<gene>
    <name evidence="1" type="ORF">COS81_00155</name>
</gene>
<accession>A0A2M7APR4</accession>
<evidence type="ECO:0008006" key="3">
    <source>
        <dbReference type="Google" id="ProtNLM"/>
    </source>
</evidence>
<reference evidence="2" key="1">
    <citation type="submission" date="2017-09" db="EMBL/GenBank/DDBJ databases">
        <title>Depth-based differentiation of microbial function through sediment-hosted aquifers and enrichment of novel symbionts in the deep terrestrial subsurface.</title>
        <authorList>
            <person name="Probst A.J."/>
            <person name="Ladd B."/>
            <person name="Jarett J.K."/>
            <person name="Geller-Mcgrath D.E."/>
            <person name="Sieber C.M.K."/>
            <person name="Emerson J.B."/>
            <person name="Anantharaman K."/>
            <person name="Thomas B.C."/>
            <person name="Malmstrom R."/>
            <person name="Stieglmeier M."/>
            <person name="Klingl A."/>
            <person name="Woyke T."/>
            <person name="Ryan C.M."/>
            <person name="Banfield J.F."/>
        </authorList>
    </citation>
    <scope>NUCLEOTIDE SEQUENCE [LARGE SCALE GENOMIC DNA]</scope>
</reference>
<proteinExistence type="predicted"/>
<dbReference type="EMBL" id="PEWD01000003">
    <property type="protein sequence ID" value="PIU69367.1"/>
    <property type="molecule type" value="Genomic_DNA"/>
</dbReference>
<name>A0A2M7APR4_UNCKA</name>
<evidence type="ECO:0000313" key="2">
    <source>
        <dbReference type="Proteomes" id="UP000229916"/>
    </source>
</evidence>
<comment type="caution">
    <text evidence="1">The sequence shown here is derived from an EMBL/GenBank/DDBJ whole genome shotgun (WGS) entry which is preliminary data.</text>
</comment>
<dbReference type="PANTHER" id="PTHR41930:SF1">
    <property type="entry name" value="DEPHOSPHO-COA KINASE"/>
    <property type="match status" value="1"/>
</dbReference>
<dbReference type="AlphaFoldDB" id="A0A2M7APR4"/>
<dbReference type="Gene3D" id="3.40.50.300">
    <property type="entry name" value="P-loop containing nucleotide triphosphate hydrolases"/>
    <property type="match status" value="1"/>
</dbReference>
<protein>
    <recommendedName>
        <fullName evidence="3">Adenylate kinase</fullName>
    </recommendedName>
</protein>
<dbReference type="Proteomes" id="UP000229916">
    <property type="component" value="Unassembled WGS sequence"/>
</dbReference>
<dbReference type="SUPFAM" id="SSF52540">
    <property type="entry name" value="P-loop containing nucleoside triphosphate hydrolases"/>
    <property type="match status" value="1"/>
</dbReference>